<organism evidence="2 3">
    <name type="scientific">Molorchus minor</name>
    <dbReference type="NCBI Taxonomy" id="1323400"/>
    <lineage>
        <taxon>Eukaryota</taxon>
        <taxon>Metazoa</taxon>
        <taxon>Ecdysozoa</taxon>
        <taxon>Arthropoda</taxon>
        <taxon>Hexapoda</taxon>
        <taxon>Insecta</taxon>
        <taxon>Pterygota</taxon>
        <taxon>Neoptera</taxon>
        <taxon>Endopterygota</taxon>
        <taxon>Coleoptera</taxon>
        <taxon>Polyphaga</taxon>
        <taxon>Cucujiformia</taxon>
        <taxon>Chrysomeloidea</taxon>
        <taxon>Cerambycidae</taxon>
        <taxon>Lamiinae</taxon>
        <taxon>Monochamini</taxon>
        <taxon>Molorchus</taxon>
    </lineage>
</organism>
<dbReference type="EMBL" id="JAPWTJ010001687">
    <property type="protein sequence ID" value="KAJ8969957.1"/>
    <property type="molecule type" value="Genomic_DNA"/>
</dbReference>
<dbReference type="Proteomes" id="UP001162164">
    <property type="component" value="Unassembled WGS sequence"/>
</dbReference>
<accession>A0ABQ9J0Y2</accession>
<keyword evidence="1" id="KW-0812">Transmembrane</keyword>
<evidence type="ECO:0000256" key="1">
    <source>
        <dbReference type="SAM" id="Phobius"/>
    </source>
</evidence>
<keyword evidence="1" id="KW-1133">Transmembrane helix</keyword>
<comment type="caution">
    <text evidence="2">The sequence shown here is derived from an EMBL/GenBank/DDBJ whole genome shotgun (WGS) entry which is preliminary data.</text>
</comment>
<evidence type="ECO:0000313" key="2">
    <source>
        <dbReference type="EMBL" id="KAJ8969957.1"/>
    </source>
</evidence>
<gene>
    <name evidence="2" type="ORF">NQ317_005194</name>
</gene>
<evidence type="ECO:0000313" key="3">
    <source>
        <dbReference type="Proteomes" id="UP001162164"/>
    </source>
</evidence>
<reference evidence="2" key="1">
    <citation type="journal article" date="2023" name="Insect Mol. Biol.">
        <title>Genome sequencing provides insights into the evolution of gene families encoding plant cell wall-degrading enzymes in longhorned beetles.</title>
        <authorList>
            <person name="Shin N.R."/>
            <person name="Okamura Y."/>
            <person name="Kirsch R."/>
            <person name="Pauchet Y."/>
        </authorList>
    </citation>
    <scope>NUCLEOTIDE SEQUENCE</scope>
    <source>
        <strain evidence="2">MMC_N1</strain>
    </source>
</reference>
<name>A0ABQ9J0Y2_9CUCU</name>
<sequence>MSYIFILFVAMIVMFVIYVYAQWKIKRQERYLGYECAVKSGGSLENSHQQDDIYNISSRVQGHDPWPTHDAHLSIDHITRANQLNKPNYDDAPPSYEEAMRIAASNSREGTIVAAIPPQTVVVVPKATD</sequence>
<keyword evidence="1" id="KW-0472">Membrane</keyword>
<feature type="transmembrane region" description="Helical" evidence="1">
    <location>
        <begin position="6"/>
        <end position="23"/>
    </location>
</feature>
<keyword evidence="3" id="KW-1185">Reference proteome</keyword>
<protein>
    <submittedName>
        <fullName evidence="2">Uncharacterized protein</fullName>
    </submittedName>
</protein>
<proteinExistence type="predicted"/>